<dbReference type="InterPro" id="IPR009057">
    <property type="entry name" value="Homeodomain-like_sf"/>
</dbReference>
<evidence type="ECO:0000256" key="2">
    <source>
        <dbReference type="PROSITE-ProRule" id="PRU00335"/>
    </source>
</evidence>
<dbReference type="GO" id="GO:0003677">
    <property type="term" value="F:DNA binding"/>
    <property type="evidence" value="ECO:0007669"/>
    <property type="project" value="UniProtKB-UniRule"/>
</dbReference>
<dbReference type="InterPro" id="IPR001647">
    <property type="entry name" value="HTH_TetR"/>
</dbReference>
<reference evidence="4 5" key="1">
    <citation type="submission" date="2014-08" db="EMBL/GenBank/DDBJ databases">
        <authorList>
            <person name="Chen Y.-H."/>
        </authorList>
    </citation>
    <scope>NUCLEOTIDE SEQUENCE [LARGE SCALE GENOMIC DNA]</scope>
</reference>
<dbReference type="RefSeq" id="WP_046669143.1">
    <property type="nucleotide sequence ID" value="NZ_CCRH01000019.1"/>
</dbReference>
<dbReference type="PROSITE" id="PS50977">
    <property type="entry name" value="HTH_TETR_2"/>
    <property type="match status" value="1"/>
</dbReference>
<evidence type="ECO:0000259" key="3">
    <source>
        <dbReference type="PROSITE" id="PS50977"/>
    </source>
</evidence>
<dbReference type="AlphaFoldDB" id="A0A0T7FYL9"/>
<dbReference type="EMBL" id="CCRH01000019">
    <property type="protein sequence ID" value="CDZ40100.1"/>
    <property type="molecule type" value="Genomic_DNA"/>
</dbReference>
<evidence type="ECO:0000313" key="5">
    <source>
        <dbReference type="Proteomes" id="UP000046176"/>
    </source>
</evidence>
<keyword evidence="1 2" id="KW-0238">DNA-binding</keyword>
<dbReference type="Proteomes" id="UP000046176">
    <property type="component" value="Unassembled WGS sequence"/>
</dbReference>
<feature type="domain" description="HTH tetR-type" evidence="3">
    <location>
        <begin position="11"/>
        <end position="71"/>
    </location>
</feature>
<dbReference type="Pfam" id="PF00440">
    <property type="entry name" value="TetR_N"/>
    <property type="match status" value="1"/>
</dbReference>
<dbReference type="OrthoDB" id="3218408at2"/>
<accession>A0A0T7FYL9</accession>
<dbReference type="PRINTS" id="PR00455">
    <property type="entry name" value="HTHTETR"/>
</dbReference>
<sequence length="209" mass="24170">MEQAVNDSGWRGSQEGWLEAAYEALLESGVDSVKILPLAKKLGLSRTSFYWFFKDREELLSALILRWRDKNTGNLVKQSEAYAESLAEAMLNVFDCWLNKDLFDSQFEFAIRSWALQSPEIQVEVQQADLARIGALSRMFVRFGFDEEPADVRARTTYLVQIGYISMQSTEDIGLRMKRIPEYIAIYTGQIPQQRELDRFYARHGYKQG</sequence>
<proteinExistence type="predicted"/>
<name>A0A0T7FYL9_NEOGA</name>
<protein>
    <submittedName>
        <fullName evidence="4">Transcriptional regulator</fullName>
    </submittedName>
</protein>
<feature type="DNA-binding region" description="H-T-H motif" evidence="2">
    <location>
        <begin position="34"/>
        <end position="53"/>
    </location>
</feature>
<organism evidence="4 5">
    <name type="scientific">Neorhizobium galegae bv. officinalis</name>
    <dbReference type="NCBI Taxonomy" id="323656"/>
    <lineage>
        <taxon>Bacteria</taxon>
        <taxon>Pseudomonadati</taxon>
        <taxon>Pseudomonadota</taxon>
        <taxon>Alphaproteobacteria</taxon>
        <taxon>Hyphomicrobiales</taxon>
        <taxon>Rhizobiaceae</taxon>
        <taxon>Rhizobium/Agrobacterium group</taxon>
        <taxon>Neorhizobium</taxon>
    </lineage>
</organism>
<evidence type="ECO:0000313" key="4">
    <source>
        <dbReference type="EMBL" id="CDZ40100.1"/>
    </source>
</evidence>
<dbReference type="SUPFAM" id="SSF46689">
    <property type="entry name" value="Homeodomain-like"/>
    <property type="match status" value="1"/>
</dbReference>
<gene>
    <name evidence="4" type="ORF">NGAL_HAMBI1145_52080</name>
</gene>
<dbReference type="Gene3D" id="1.10.357.10">
    <property type="entry name" value="Tetracycline Repressor, domain 2"/>
    <property type="match status" value="1"/>
</dbReference>
<evidence type="ECO:0000256" key="1">
    <source>
        <dbReference type="ARBA" id="ARBA00023125"/>
    </source>
</evidence>